<evidence type="ECO:0000313" key="2">
    <source>
        <dbReference type="EMBL" id="PKI60602.1"/>
    </source>
</evidence>
<feature type="region of interest" description="Disordered" evidence="1">
    <location>
        <begin position="49"/>
        <end position="84"/>
    </location>
</feature>
<dbReference type="Proteomes" id="UP000233551">
    <property type="component" value="Unassembled WGS sequence"/>
</dbReference>
<dbReference type="AlphaFoldDB" id="A0A2I0JWH0"/>
<organism evidence="2 3">
    <name type="scientific">Punica granatum</name>
    <name type="common">Pomegranate</name>
    <dbReference type="NCBI Taxonomy" id="22663"/>
    <lineage>
        <taxon>Eukaryota</taxon>
        <taxon>Viridiplantae</taxon>
        <taxon>Streptophyta</taxon>
        <taxon>Embryophyta</taxon>
        <taxon>Tracheophyta</taxon>
        <taxon>Spermatophyta</taxon>
        <taxon>Magnoliopsida</taxon>
        <taxon>eudicotyledons</taxon>
        <taxon>Gunneridae</taxon>
        <taxon>Pentapetalae</taxon>
        <taxon>rosids</taxon>
        <taxon>malvids</taxon>
        <taxon>Myrtales</taxon>
        <taxon>Lythraceae</taxon>
        <taxon>Punica</taxon>
    </lineage>
</organism>
<gene>
    <name evidence="2" type="ORF">CRG98_019078</name>
</gene>
<name>A0A2I0JWH0_PUNGR</name>
<accession>A0A2I0JWH0</accession>
<keyword evidence="3" id="KW-1185">Reference proteome</keyword>
<protein>
    <submittedName>
        <fullName evidence="2">Uncharacterized protein</fullName>
    </submittedName>
</protein>
<evidence type="ECO:0000256" key="1">
    <source>
        <dbReference type="SAM" id="MobiDB-lite"/>
    </source>
</evidence>
<dbReference type="EMBL" id="PGOL01001146">
    <property type="protein sequence ID" value="PKI60602.1"/>
    <property type="molecule type" value="Genomic_DNA"/>
</dbReference>
<reference evidence="2 3" key="1">
    <citation type="submission" date="2017-11" db="EMBL/GenBank/DDBJ databases">
        <title>De-novo sequencing of pomegranate (Punica granatum L.) genome.</title>
        <authorList>
            <person name="Akparov Z."/>
            <person name="Amiraslanov A."/>
            <person name="Hajiyeva S."/>
            <person name="Abbasov M."/>
            <person name="Kaur K."/>
            <person name="Hamwieh A."/>
            <person name="Solovyev V."/>
            <person name="Salamov A."/>
            <person name="Braich B."/>
            <person name="Kosarev P."/>
            <person name="Mahmoud A."/>
            <person name="Hajiyev E."/>
            <person name="Babayeva S."/>
            <person name="Izzatullayeva V."/>
            <person name="Mammadov A."/>
            <person name="Mammadov A."/>
            <person name="Sharifova S."/>
            <person name="Ojaghi J."/>
            <person name="Eynullazada K."/>
            <person name="Bayramov B."/>
            <person name="Abdulazimova A."/>
            <person name="Shahmuradov I."/>
        </authorList>
    </citation>
    <scope>NUCLEOTIDE SEQUENCE [LARGE SCALE GENOMIC DNA]</scope>
    <source>
        <strain evidence="3">cv. AG2017</strain>
        <tissue evidence="2">Leaf</tissue>
    </source>
</reference>
<evidence type="ECO:0000313" key="3">
    <source>
        <dbReference type="Proteomes" id="UP000233551"/>
    </source>
</evidence>
<sequence>MSDSSKDQIVARTLHIEESLIIAPSVGVSPIERASPHIRVRPIEGLVPQKGEDHYTRSVERSWTRSGEDHSTRSAKGSRTPLGEDYYTCSNERNWTRSGEDPLAQSREVGMDLIKFLVLRCTRAAISVEGAWGSFPRALVMLLAVRELSFLATLEIHEIPCYFCI</sequence>
<feature type="compositionally biased region" description="Basic and acidic residues" evidence="1">
    <location>
        <begin position="50"/>
        <end position="72"/>
    </location>
</feature>
<proteinExistence type="predicted"/>
<comment type="caution">
    <text evidence="2">The sequence shown here is derived from an EMBL/GenBank/DDBJ whole genome shotgun (WGS) entry which is preliminary data.</text>
</comment>